<dbReference type="Pfam" id="PF12697">
    <property type="entry name" value="Abhydrolase_6"/>
    <property type="match status" value="1"/>
</dbReference>
<dbReference type="SUPFAM" id="SSF53474">
    <property type="entry name" value="alpha/beta-Hydrolases"/>
    <property type="match status" value="1"/>
</dbReference>
<dbReference type="InterPro" id="IPR050266">
    <property type="entry name" value="AB_hydrolase_sf"/>
</dbReference>
<dbReference type="EMBL" id="CP097160">
    <property type="protein sequence ID" value="UQN14939.1"/>
    <property type="molecule type" value="Genomic_DNA"/>
</dbReference>
<dbReference type="InterPro" id="IPR000073">
    <property type="entry name" value="AB_hydrolase_1"/>
</dbReference>
<gene>
    <name evidence="2" type="ORF">M3M28_00275</name>
</gene>
<keyword evidence="2" id="KW-0378">Hydrolase</keyword>
<sequence>MTSPTCVEFIHAGPQSPRVWDPVIAQLPASIDAVAQTIPGISAPAPDGFSLDAAARWVLDDLADRTDEEGVLVGISVGALIAIRAAALEPWLVKGLVLSAPFARSPRALLKMQRTISSALPERYLAGPTIEEGGSGITKQDLLSVLDGMSGLDLRPELYRIQCPALVLVGGNDRANHKGSGEVVESMQDAQLQIVPGEGHLWNETNPQRFAAAVSGWVESL</sequence>
<dbReference type="Gene3D" id="3.40.50.1820">
    <property type="entry name" value="alpha/beta hydrolase"/>
    <property type="match status" value="1"/>
</dbReference>
<dbReference type="GO" id="GO:0016787">
    <property type="term" value="F:hydrolase activity"/>
    <property type="evidence" value="ECO:0007669"/>
    <property type="project" value="UniProtKB-KW"/>
</dbReference>
<feature type="domain" description="AB hydrolase-1" evidence="1">
    <location>
        <begin position="9"/>
        <end position="213"/>
    </location>
</feature>
<reference evidence="2" key="1">
    <citation type="submission" date="2022-05" db="EMBL/GenBank/DDBJ databases">
        <title>Complete genome sequence of toluene-degrading Gulosibacter sediminis strain ACHW.36C.</title>
        <authorList>
            <person name="Wai A.C."/>
            <person name="Lai G.K."/>
            <person name="Griffin S.D."/>
            <person name="Leung F.C."/>
        </authorList>
    </citation>
    <scope>NUCLEOTIDE SEQUENCE [LARGE SCALE GENOMIC DNA]</scope>
    <source>
        <strain evidence="2">ACHW.36C</strain>
    </source>
</reference>
<protein>
    <submittedName>
        <fullName evidence="2">Alpha/beta hydrolase</fullName>
    </submittedName>
</protein>
<evidence type="ECO:0000313" key="2">
    <source>
        <dbReference type="EMBL" id="UQN14939.1"/>
    </source>
</evidence>
<organism evidence="2">
    <name type="scientific">Gulosibacter sediminis</name>
    <dbReference type="NCBI Taxonomy" id="1729695"/>
    <lineage>
        <taxon>Bacteria</taxon>
        <taxon>Bacillati</taxon>
        <taxon>Actinomycetota</taxon>
        <taxon>Actinomycetes</taxon>
        <taxon>Micrococcales</taxon>
        <taxon>Microbacteriaceae</taxon>
        <taxon>Gulosibacter</taxon>
    </lineage>
</organism>
<proteinExistence type="predicted"/>
<accession>A0ABY4MYU2</accession>
<name>A0ABY4MYU2_9MICO</name>
<dbReference type="InterPro" id="IPR029058">
    <property type="entry name" value="AB_hydrolase_fold"/>
</dbReference>
<dbReference type="PANTHER" id="PTHR43798">
    <property type="entry name" value="MONOACYLGLYCEROL LIPASE"/>
    <property type="match status" value="1"/>
</dbReference>
<evidence type="ECO:0000259" key="1">
    <source>
        <dbReference type="Pfam" id="PF12697"/>
    </source>
</evidence>